<dbReference type="OrthoDB" id="2426825at2759"/>
<sequence length="90" mass="10314">MTVVQLEKGAELEMVYLETGRPNSSQDKRQRDHKKLIRFSKDSIDTTRKISKLKRLDGKGFLKSLDTEILAQEDGVLNTHSKRTGDLQKL</sequence>
<dbReference type="AlphaFoldDB" id="A0A9N9B8H0"/>
<evidence type="ECO:0000313" key="1">
    <source>
        <dbReference type="EMBL" id="CAG8556106.1"/>
    </source>
</evidence>
<proteinExistence type="predicted"/>
<comment type="caution">
    <text evidence="1">The sequence shown here is derived from an EMBL/GenBank/DDBJ whole genome shotgun (WGS) entry which is preliminary data.</text>
</comment>
<keyword evidence="2" id="KW-1185">Reference proteome</keyword>
<dbReference type="EMBL" id="CAJVPZ010005083">
    <property type="protein sequence ID" value="CAG8556106.1"/>
    <property type="molecule type" value="Genomic_DNA"/>
</dbReference>
<gene>
    <name evidence="1" type="ORF">RFULGI_LOCUS4858</name>
</gene>
<evidence type="ECO:0000313" key="2">
    <source>
        <dbReference type="Proteomes" id="UP000789396"/>
    </source>
</evidence>
<organism evidence="1 2">
    <name type="scientific">Racocetra fulgida</name>
    <dbReference type="NCBI Taxonomy" id="60492"/>
    <lineage>
        <taxon>Eukaryota</taxon>
        <taxon>Fungi</taxon>
        <taxon>Fungi incertae sedis</taxon>
        <taxon>Mucoromycota</taxon>
        <taxon>Glomeromycotina</taxon>
        <taxon>Glomeromycetes</taxon>
        <taxon>Diversisporales</taxon>
        <taxon>Gigasporaceae</taxon>
        <taxon>Racocetra</taxon>
    </lineage>
</organism>
<dbReference type="Proteomes" id="UP000789396">
    <property type="component" value="Unassembled WGS sequence"/>
</dbReference>
<name>A0A9N9B8H0_9GLOM</name>
<accession>A0A9N9B8H0</accession>
<feature type="non-terminal residue" evidence="1">
    <location>
        <position position="90"/>
    </location>
</feature>
<reference evidence="1" key="1">
    <citation type="submission" date="2021-06" db="EMBL/GenBank/DDBJ databases">
        <authorList>
            <person name="Kallberg Y."/>
            <person name="Tangrot J."/>
            <person name="Rosling A."/>
        </authorList>
    </citation>
    <scope>NUCLEOTIDE SEQUENCE</scope>
    <source>
        <strain evidence="1">IN212</strain>
    </source>
</reference>
<protein>
    <submittedName>
        <fullName evidence="1">17569_t:CDS:1</fullName>
    </submittedName>
</protein>